<dbReference type="EMBL" id="JAACJK010000124">
    <property type="protein sequence ID" value="KAF5328940.1"/>
    <property type="molecule type" value="Genomic_DNA"/>
</dbReference>
<evidence type="ECO:0000313" key="3">
    <source>
        <dbReference type="Proteomes" id="UP000541558"/>
    </source>
</evidence>
<protein>
    <submittedName>
        <fullName evidence="2">Uncharacterized protein</fullName>
    </submittedName>
</protein>
<organism evidence="2 3">
    <name type="scientific">Ephemerocybe angulata</name>
    <dbReference type="NCBI Taxonomy" id="980116"/>
    <lineage>
        <taxon>Eukaryota</taxon>
        <taxon>Fungi</taxon>
        <taxon>Dikarya</taxon>
        <taxon>Basidiomycota</taxon>
        <taxon>Agaricomycotina</taxon>
        <taxon>Agaricomycetes</taxon>
        <taxon>Agaricomycetidae</taxon>
        <taxon>Agaricales</taxon>
        <taxon>Agaricineae</taxon>
        <taxon>Psathyrellaceae</taxon>
        <taxon>Ephemerocybe</taxon>
    </lineage>
</organism>
<proteinExistence type="predicted"/>
<comment type="caution">
    <text evidence="2">The sequence shown here is derived from an EMBL/GenBank/DDBJ whole genome shotgun (WGS) entry which is preliminary data.</text>
</comment>
<evidence type="ECO:0000313" key="2">
    <source>
        <dbReference type="EMBL" id="KAF5328940.1"/>
    </source>
</evidence>
<dbReference type="AlphaFoldDB" id="A0A8H5BSU5"/>
<name>A0A8H5BSU5_9AGAR</name>
<keyword evidence="3" id="KW-1185">Reference proteome</keyword>
<gene>
    <name evidence="2" type="ORF">D9611_013517</name>
</gene>
<sequence>MSSTPIEGIEGAKDTQAPNNASRDHQKRESGFLVGQKVEPPVDSRTYMAFGDPFKSAPTSPDMKTMVSASSPEPPSPSSLAVVLPKARELEG</sequence>
<accession>A0A8H5BSU5</accession>
<feature type="region of interest" description="Disordered" evidence="1">
    <location>
        <begin position="1"/>
        <end position="92"/>
    </location>
</feature>
<dbReference type="Proteomes" id="UP000541558">
    <property type="component" value="Unassembled WGS sequence"/>
</dbReference>
<reference evidence="2 3" key="1">
    <citation type="journal article" date="2020" name="ISME J.">
        <title>Uncovering the hidden diversity of litter-decomposition mechanisms in mushroom-forming fungi.</title>
        <authorList>
            <person name="Floudas D."/>
            <person name="Bentzer J."/>
            <person name="Ahren D."/>
            <person name="Johansson T."/>
            <person name="Persson P."/>
            <person name="Tunlid A."/>
        </authorList>
    </citation>
    <scope>NUCLEOTIDE SEQUENCE [LARGE SCALE GENOMIC DNA]</scope>
    <source>
        <strain evidence="2 3">CBS 175.51</strain>
    </source>
</reference>
<evidence type="ECO:0000256" key="1">
    <source>
        <dbReference type="SAM" id="MobiDB-lite"/>
    </source>
</evidence>